<evidence type="ECO:0000313" key="3">
    <source>
        <dbReference type="Proteomes" id="UP000053240"/>
    </source>
</evidence>
<dbReference type="GO" id="GO:0000302">
    <property type="term" value="P:response to reactive oxygen species"/>
    <property type="evidence" value="ECO:0007669"/>
    <property type="project" value="TreeGrafter"/>
</dbReference>
<dbReference type="PANTHER" id="PTHR10612:SF41">
    <property type="entry name" value="GLIAL LAZARILLO, ISOFORM A"/>
    <property type="match status" value="1"/>
</dbReference>
<dbReference type="FunCoup" id="A0A194QSM1">
    <property type="interactions" value="38"/>
</dbReference>
<keyword evidence="3" id="KW-1185">Reference proteome</keyword>
<evidence type="ECO:0000313" key="2">
    <source>
        <dbReference type="EMBL" id="KPJ07980.1"/>
    </source>
</evidence>
<sequence>MGDFRTCAATTLYLLLLASVARHVLPTGLGQCPTFGQLQNFDIDKMVGKWYEVERSFYLMELSASCTELRVTLNDRGQLNIVIYTRNRWTCTHCMTRGVGVLSHKGASSFRYRVNKRVPYLIGRMLPGAGQYSILATDYDQFALIWSCTGLSVAHSGTRRQSSKRPHKFAEMAKQPLPIDIRNCRCVAYPQSTKEETHKKRIFNLPMHLLLHQIDLPFPSLPYRMWVLGRKREIDAQLRAYIYNLLNGFGLDPDRLILSKNNDCPDYDKNTTITD</sequence>
<keyword evidence="2" id="KW-0449">Lipoprotein</keyword>
<dbReference type="PANTHER" id="PTHR10612">
    <property type="entry name" value="APOLIPOPROTEIN D"/>
    <property type="match status" value="1"/>
</dbReference>
<reference evidence="2 3" key="1">
    <citation type="journal article" date="2015" name="Nat. Commun.">
        <title>Outbred genome sequencing and CRISPR/Cas9 gene editing in butterflies.</title>
        <authorList>
            <person name="Li X."/>
            <person name="Fan D."/>
            <person name="Zhang W."/>
            <person name="Liu G."/>
            <person name="Zhang L."/>
            <person name="Zhao L."/>
            <person name="Fang X."/>
            <person name="Chen L."/>
            <person name="Dong Y."/>
            <person name="Chen Y."/>
            <person name="Ding Y."/>
            <person name="Zhao R."/>
            <person name="Feng M."/>
            <person name="Zhu Y."/>
            <person name="Feng Y."/>
            <person name="Jiang X."/>
            <person name="Zhu D."/>
            <person name="Xiang H."/>
            <person name="Feng X."/>
            <person name="Li S."/>
            <person name="Wang J."/>
            <person name="Zhang G."/>
            <person name="Kronforst M.R."/>
            <person name="Wang W."/>
        </authorList>
    </citation>
    <scope>NUCLEOTIDE SEQUENCE [LARGE SCALE GENOMIC DNA]</scope>
    <source>
        <strain evidence="2">Ya'a_city_454_Pm</strain>
        <tissue evidence="2">Whole body</tissue>
    </source>
</reference>
<keyword evidence="1" id="KW-0732">Signal</keyword>
<name>A0A194QSM1_PAPMA</name>
<dbReference type="InParanoid" id="A0A194QSM1"/>
<protein>
    <submittedName>
        <fullName evidence="2">Apolipoprotein D</fullName>
    </submittedName>
</protein>
<dbReference type="EMBL" id="KQ461175">
    <property type="protein sequence ID" value="KPJ07980.1"/>
    <property type="molecule type" value="Genomic_DNA"/>
</dbReference>
<dbReference type="GO" id="GO:0005737">
    <property type="term" value="C:cytoplasm"/>
    <property type="evidence" value="ECO:0007669"/>
    <property type="project" value="TreeGrafter"/>
</dbReference>
<gene>
    <name evidence="2" type="ORF">RR48_12822</name>
</gene>
<feature type="signal peptide" evidence="1">
    <location>
        <begin position="1"/>
        <end position="26"/>
    </location>
</feature>
<dbReference type="SUPFAM" id="SSF50814">
    <property type="entry name" value="Lipocalins"/>
    <property type="match status" value="2"/>
</dbReference>
<evidence type="ECO:0000256" key="1">
    <source>
        <dbReference type="SAM" id="SignalP"/>
    </source>
</evidence>
<dbReference type="Gene3D" id="2.40.128.20">
    <property type="match status" value="2"/>
</dbReference>
<proteinExistence type="predicted"/>
<dbReference type="InterPro" id="IPR012674">
    <property type="entry name" value="Calycin"/>
</dbReference>
<feature type="chain" id="PRO_5008264597" evidence="1">
    <location>
        <begin position="27"/>
        <end position="275"/>
    </location>
</feature>
<dbReference type="AlphaFoldDB" id="A0A194QSM1"/>
<organism evidence="2 3">
    <name type="scientific">Papilio machaon</name>
    <name type="common">Old World swallowtail butterfly</name>
    <dbReference type="NCBI Taxonomy" id="76193"/>
    <lineage>
        <taxon>Eukaryota</taxon>
        <taxon>Metazoa</taxon>
        <taxon>Ecdysozoa</taxon>
        <taxon>Arthropoda</taxon>
        <taxon>Hexapoda</taxon>
        <taxon>Insecta</taxon>
        <taxon>Pterygota</taxon>
        <taxon>Neoptera</taxon>
        <taxon>Endopterygota</taxon>
        <taxon>Lepidoptera</taxon>
        <taxon>Glossata</taxon>
        <taxon>Ditrysia</taxon>
        <taxon>Papilionoidea</taxon>
        <taxon>Papilionidae</taxon>
        <taxon>Papilioninae</taxon>
        <taxon>Papilio</taxon>
    </lineage>
</organism>
<dbReference type="GO" id="GO:0006629">
    <property type="term" value="P:lipid metabolic process"/>
    <property type="evidence" value="ECO:0007669"/>
    <property type="project" value="TreeGrafter"/>
</dbReference>
<accession>A0A194QSM1</accession>
<dbReference type="Proteomes" id="UP000053240">
    <property type="component" value="Unassembled WGS sequence"/>
</dbReference>